<evidence type="ECO:0000256" key="2">
    <source>
        <dbReference type="ARBA" id="ARBA00008725"/>
    </source>
</evidence>
<dbReference type="InterPro" id="IPR024370">
    <property type="entry name" value="PBP_domain"/>
</dbReference>
<dbReference type="CDD" id="cd13565">
    <property type="entry name" value="PBP2_PstS"/>
    <property type="match status" value="1"/>
</dbReference>
<dbReference type="Gene3D" id="3.40.190.10">
    <property type="entry name" value="Periplasmic binding protein-like II"/>
    <property type="match status" value="2"/>
</dbReference>
<protein>
    <recommendedName>
        <fullName evidence="4 7">Phosphate-binding protein PstS</fullName>
    </recommendedName>
</protein>
<dbReference type="GO" id="GO:0043190">
    <property type="term" value="C:ATP-binding cassette (ABC) transporter complex"/>
    <property type="evidence" value="ECO:0007669"/>
    <property type="project" value="InterPro"/>
</dbReference>
<dbReference type="PIRSF" id="PIRSF002756">
    <property type="entry name" value="PstS"/>
    <property type="match status" value="1"/>
</dbReference>
<dbReference type="AlphaFoldDB" id="A0A4D7QJL1"/>
<dbReference type="Pfam" id="PF12849">
    <property type="entry name" value="PBP_like_2"/>
    <property type="match status" value="1"/>
</dbReference>
<reference evidence="10 11" key="1">
    <citation type="submission" date="2019-04" db="EMBL/GenBank/DDBJ databases">
        <title>Phreatobacter aquaticus sp. nov.</title>
        <authorList>
            <person name="Choi A."/>
            <person name="Baek K."/>
        </authorList>
    </citation>
    <scope>NUCLEOTIDE SEQUENCE [LARGE SCALE GENOMIC DNA]</scope>
    <source>
        <strain evidence="10 11">NMCR1094</strain>
    </source>
</reference>
<evidence type="ECO:0000259" key="9">
    <source>
        <dbReference type="Pfam" id="PF12849"/>
    </source>
</evidence>
<evidence type="ECO:0000256" key="7">
    <source>
        <dbReference type="PIRNR" id="PIRNR002756"/>
    </source>
</evidence>
<dbReference type="GO" id="GO:0035435">
    <property type="term" value="P:phosphate ion transmembrane transport"/>
    <property type="evidence" value="ECO:0007669"/>
    <property type="project" value="InterPro"/>
</dbReference>
<dbReference type="RefSeq" id="WP_137099465.1">
    <property type="nucleotide sequence ID" value="NZ_CP039865.1"/>
</dbReference>
<evidence type="ECO:0000256" key="4">
    <source>
        <dbReference type="ARBA" id="ARBA00021889"/>
    </source>
</evidence>
<comment type="function">
    <text evidence="1 7">Part of the ABC transporter complex PstSACB involved in phosphate import.</text>
</comment>
<dbReference type="InterPro" id="IPR050962">
    <property type="entry name" value="Phosphate-bind_PstS"/>
</dbReference>
<accession>A0A4D7QJL1</accession>
<evidence type="ECO:0000256" key="5">
    <source>
        <dbReference type="ARBA" id="ARBA00022448"/>
    </source>
</evidence>
<evidence type="ECO:0000256" key="6">
    <source>
        <dbReference type="ARBA" id="ARBA00022592"/>
    </source>
</evidence>
<feature type="domain" description="PBP" evidence="9">
    <location>
        <begin position="22"/>
        <end position="309"/>
    </location>
</feature>
<dbReference type="EMBL" id="CP039865">
    <property type="protein sequence ID" value="QCK86133.1"/>
    <property type="molecule type" value="Genomic_DNA"/>
</dbReference>
<dbReference type="PANTHER" id="PTHR42996">
    <property type="entry name" value="PHOSPHATE-BINDING PROTEIN PSTS"/>
    <property type="match status" value="1"/>
</dbReference>
<dbReference type="OrthoDB" id="9801510at2"/>
<gene>
    <name evidence="10" type="primary">pstS</name>
    <name evidence="10" type="ORF">E8L99_10400</name>
</gene>
<feature type="chain" id="PRO_5020489235" description="Phosphate-binding protein PstS" evidence="8">
    <location>
        <begin position="24"/>
        <end position="352"/>
    </location>
</feature>
<keyword evidence="6 7" id="KW-0592">Phosphate transport</keyword>
<dbReference type="GO" id="GO:0042301">
    <property type="term" value="F:phosphate ion binding"/>
    <property type="evidence" value="ECO:0007669"/>
    <property type="project" value="InterPro"/>
</dbReference>
<comment type="similarity">
    <text evidence="2 7">Belongs to the PstS family.</text>
</comment>
<keyword evidence="5 7" id="KW-0813">Transport</keyword>
<organism evidence="10 11">
    <name type="scientific">Phreatobacter aquaticus</name>
    <dbReference type="NCBI Taxonomy" id="2570229"/>
    <lineage>
        <taxon>Bacteria</taxon>
        <taxon>Pseudomonadati</taxon>
        <taxon>Pseudomonadota</taxon>
        <taxon>Alphaproteobacteria</taxon>
        <taxon>Hyphomicrobiales</taxon>
        <taxon>Phreatobacteraceae</taxon>
        <taxon>Phreatobacter</taxon>
    </lineage>
</organism>
<evidence type="ECO:0000313" key="11">
    <source>
        <dbReference type="Proteomes" id="UP000298588"/>
    </source>
</evidence>
<evidence type="ECO:0000256" key="3">
    <source>
        <dbReference type="ARBA" id="ARBA00011529"/>
    </source>
</evidence>
<dbReference type="NCBIfam" id="TIGR00975">
    <property type="entry name" value="3a0107s03"/>
    <property type="match status" value="1"/>
</dbReference>
<evidence type="ECO:0000256" key="8">
    <source>
        <dbReference type="SAM" id="SignalP"/>
    </source>
</evidence>
<feature type="signal peptide" evidence="8">
    <location>
        <begin position="1"/>
        <end position="23"/>
    </location>
</feature>
<dbReference type="SUPFAM" id="SSF53850">
    <property type="entry name" value="Periplasmic binding protein-like II"/>
    <property type="match status" value="1"/>
</dbReference>
<comment type="subunit">
    <text evidence="3 7">The complex is composed of two ATP-binding proteins (PstB), two transmembrane proteins (PstC and PstA) and a solute-binding protein (PstS).</text>
</comment>
<proteinExistence type="inferred from homology"/>
<dbReference type="PANTHER" id="PTHR42996:SF1">
    <property type="entry name" value="PHOSPHATE-BINDING PROTEIN PSTS"/>
    <property type="match status" value="1"/>
</dbReference>
<evidence type="ECO:0000313" key="10">
    <source>
        <dbReference type="EMBL" id="QCK86133.1"/>
    </source>
</evidence>
<evidence type="ECO:0000256" key="1">
    <source>
        <dbReference type="ARBA" id="ARBA00002841"/>
    </source>
</evidence>
<dbReference type="Proteomes" id="UP000298588">
    <property type="component" value="Chromosome"/>
</dbReference>
<name>A0A4D7QJL1_9HYPH</name>
<keyword evidence="11" id="KW-1185">Reference proteome</keyword>
<dbReference type="KEGG" id="paqt:E8L99_10400"/>
<dbReference type="NCBIfam" id="NF008171">
    <property type="entry name" value="PRK10918.1"/>
    <property type="match status" value="1"/>
</dbReference>
<keyword evidence="8" id="KW-0732">Signal</keyword>
<sequence>MFSRITTAAALIAATLFAQPAAAQSVEFTGAGATFPAPVYAAWASAYKAATNNTLNYQPIGSGAGITQIQNRTVDFGASDAPVPAARLTQQRLVQFPAVIGAIVMVVNLDGVNKNQLKLTGEIVADIYMGVIKTWNDPRIVALNPGVNLPALAVQPIYRSDGSGTTFVFTSYLSEVSAKWKTDVSAATSVQWKAGAGARGNDGVAGAVRNTKGAIGYVEYAFAAENAMVTTQLQNVAGQFVPPSTASFQAAAAAADWDNSTDLAATMLNRPGAQTWPIVSSTYILIPRDPRDAGRAKAALDFFAWALSKPGDDIAEKLHYIPLPDAVVTRVKAAWANVRNPQGQPVWTGATN</sequence>
<dbReference type="InterPro" id="IPR005673">
    <property type="entry name" value="ABC_phos-bd_PstS"/>
</dbReference>